<feature type="transmembrane region" description="Helical" evidence="4">
    <location>
        <begin position="370"/>
        <end position="388"/>
    </location>
</feature>
<feature type="transmembrane region" description="Helical" evidence="4">
    <location>
        <begin position="142"/>
        <end position="165"/>
    </location>
</feature>
<dbReference type="Pfam" id="PF07690">
    <property type="entry name" value="MFS_1"/>
    <property type="match status" value="1"/>
</dbReference>
<keyword evidence="1 4" id="KW-0812">Transmembrane</keyword>
<accession>A0A419EVZ9</accession>
<dbReference type="PROSITE" id="PS50850">
    <property type="entry name" value="MFS"/>
    <property type="match status" value="1"/>
</dbReference>
<dbReference type="Gene3D" id="1.20.1250.20">
    <property type="entry name" value="MFS general substrate transporter like domains"/>
    <property type="match status" value="2"/>
</dbReference>
<feature type="domain" description="Major facilitator superfamily (MFS) profile" evidence="5">
    <location>
        <begin position="50"/>
        <end position="456"/>
    </location>
</feature>
<keyword evidence="2 4" id="KW-1133">Transmembrane helix</keyword>
<dbReference type="InterPro" id="IPR036259">
    <property type="entry name" value="MFS_trans_sf"/>
</dbReference>
<protein>
    <submittedName>
        <fullName evidence="6">MFS transporter</fullName>
    </submittedName>
</protein>
<dbReference type="SUPFAM" id="SSF103473">
    <property type="entry name" value="MFS general substrate transporter"/>
    <property type="match status" value="1"/>
</dbReference>
<reference evidence="6 7" key="1">
    <citation type="journal article" date="2017" name="ISME J.">
        <title>Energy and carbon metabolisms in a deep terrestrial subsurface fluid microbial community.</title>
        <authorList>
            <person name="Momper L."/>
            <person name="Jungbluth S.P."/>
            <person name="Lee M.D."/>
            <person name="Amend J.P."/>
        </authorList>
    </citation>
    <scope>NUCLEOTIDE SEQUENCE [LARGE SCALE GENOMIC DNA]</scope>
    <source>
        <strain evidence="6">SURF_17</strain>
    </source>
</reference>
<organism evidence="6 7">
    <name type="scientific">Candidatus Abyssobacteria bacterium SURF_17</name>
    <dbReference type="NCBI Taxonomy" id="2093361"/>
    <lineage>
        <taxon>Bacteria</taxon>
        <taxon>Pseudomonadati</taxon>
        <taxon>Candidatus Hydrogenedentota</taxon>
        <taxon>Candidatus Abyssobacteria</taxon>
    </lineage>
</organism>
<feature type="transmembrane region" description="Helical" evidence="4">
    <location>
        <begin position="206"/>
        <end position="227"/>
    </location>
</feature>
<dbReference type="PANTHER" id="PTHR11360:SF290">
    <property type="entry name" value="MONOCARBOXYLATE MFS PERMEASE"/>
    <property type="match status" value="1"/>
</dbReference>
<evidence type="ECO:0000259" key="5">
    <source>
        <dbReference type="PROSITE" id="PS50850"/>
    </source>
</evidence>
<evidence type="ECO:0000256" key="3">
    <source>
        <dbReference type="ARBA" id="ARBA00023136"/>
    </source>
</evidence>
<feature type="transmembrane region" description="Helical" evidence="4">
    <location>
        <begin position="118"/>
        <end position="136"/>
    </location>
</feature>
<dbReference type="CDD" id="cd17355">
    <property type="entry name" value="MFS_YcxA_like"/>
    <property type="match status" value="1"/>
</dbReference>
<dbReference type="InterPro" id="IPR050327">
    <property type="entry name" value="Proton-linked_MCT"/>
</dbReference>
<feature type="transmembrane region" description="Helical" evidence="4">
    <location>
        <begin position="430"/>
        <end position="452"/>
    </location>
</feature>
<evidence type="ECO:0000256" key="4">
    <source>
        <dbReference type="SAM" id="Phobius"/>
    </source>
</evidence>
<feature type="transmembrane region" description="Helical" evidence="4">
    <location>
        <begin position="87"/>
        <end position="106"/>
    </location>
</feature>
<dbReference type="EMBL" id="QZKI01000089">
    <property type="protein sequence ID" value="RJP68687.1"/>
    <property type="molecule type" value="Genomic_DNA"/>
</dbReference>
<dbReference type="PANTHER" id="PTHR11360">
    <property type="entry name" value="MONOCARBOXYLATE TRANSPORTER"/>
    <property type="match status" value="1"/>
</dbReference>
<feature type="transmembrane region" description="Helical" evidence="4">
    <location>
        <begin position="343"/>
        <end position="364"/>
    </location>
</feature>
<evidence type="ECO:0000313" key="6">
    <source>
        <dbReference type="EMBL" id="RJP68687.1"/>
    </source>
</evidence>
<evidence type="ECO:0000256" key="2">
    <source>
        <dbReference type="ARBA" id="ARBA00022989"/>
    </source>
</evidence>
<comment type="caution">
    <text evidence="6">The sequence shown here is derived from an EMBL/GenBank/DDBJ whole genome shotgun (WGS) entry which is preliminary data.</text>
</comment>
<evidence type="ECO:0000256" key="1">
    <source>
        <dbReference type="ARBA" id="ARBA00022692"/>
    </source>
</evidence>
<evidence type="ECO:0000313" key="7">
    <source>
        <dbReference type="Proteomes" id="UP000285961"/>
    </source>
</evidence>
<name>A0A419EVZ9_9BACT</name>
<gene>
    <name evidence="6" type="ORF">C4532_11975</name>
</gene>
<dbReference type="InterPro" id="IPR011701">
    <property type="entry name" value="MFS"/>
</dbReference>
<feature type="transmembrane region" description="Helical" evidence="4">
    <location>
        <begin position="45"/>
        <end position="67"/>
    </location>
</feature>
<dbReference type="GO" id="GO:0022857">
    <property type="term" value="F:transmembrane transporter activity"/>
    <property type="evidence" value="ECO:0007669"/>
    <property type="project" value="InterPro"/>
</dbReference>
<feature type="transmembrane region" description="Helical" evidence="4">
    <location>
        <begin position="313"/>
        <end position="331"/>
    </location>
</feature>
<feature type="transmembrane region" description="Helical" evidence="4">
    <location>
        <begin position="400"/>
        <end position="424"/>
    </location>
</feature>
<feature type="transmembrane region" description="Helical" evidence="4">
    <location>
        <begin position="277"/>
        <end position="301"/>
    </location>
</feature>
<keyword evidence="3 4" id="KW-0472">Membrane</keyword>
<dbReference type="Proteomes" id="UP000285961">
    <property type="component" value="Unassembled WGS sequence"/>
</dbReference>
<proteinExistence type="predicted"/>
<sequence>MLRFARNDCTLKVATEIQYLETEQHSGFVLNPKSKIPNNLMAQRIFYGWYIVAAGFVCLWISVGIGFYSFPVFFVELSENLGWGRGWTTAAISVTFIVGGLVSPIVGRLVPKYGARNVVLAGSLITSGAFVLLGLMQTLWQFYLICLALAVGLSCTGTIPTSYAVSDWFHKRRGTAMGIMMVGVGLGGLVFVPLTRKLIDAFGWRITFVIYAVFVSLVLLPSAAAVFRRRPAELGVLPDGELRGETKDPSEALVRKDIASTRYAVDWALRDAIRTRAFWVIAGAFILATFGQSPILVHQVAYFQDIGISPEKAAQALGLCAFLGIAGKLFFGAMADRFPSRYAMALCFGLQAGGTVILLCTPALGSPFWFVIIWGFAMGGIITLEPLIIAECFGIKSYGVILGTVYILTAFGGSAGAPFAGFIFDVNRSYTLAWGIFIATYAVSAGLSLLAIPPATQLRPNHAL</sequence>
<dbReference type="AlphaFoldDB" id="A0A419EVZ9"/>
<feature type="transmembrane region" description="Helical" evidence="4">
    <location>
        <begin position="177"/>
        <end position="194"/>
    </location>
</feature>
<dbReference type="InterPro" id="IPR020846">
    <property type="entry name" value="MFS_dom"/>
</dbReference>